<dbReference type="Pfam" id="PF26506">
    <property type="entry name" value="DUF8168"/>
    <property type="match status" value="1"/>
</dbReference>
<organism evidence="3 4">
    <name type="scientific">Halosimplex pelagicum</name>
    <dbReference type="NCBI Taxonomy" id="869886"/>
    <lineage>
        <taxon>Archaea</taxon>
        <taxon>Methanobacteriati</taxon>
        <taxon>Methanobacteriota</taxon>
        <taxon>Stenosarchaea group</taxon>
        <taxon>Halobacteria</taxon>
        <taxon>Halobacteriales</taxon>
        <taxon>Haloarculaceae</taxon>
        <taxon>Halosimplex</taxon>
    </lineage>
</organism>
<gene>
    <name evidence="3" type="ORF">HZS54_20165</name>
</gene>
<keyword evidence="4" id="KW-1185">Reference proteome</keyword>
<proteinExistence type="predicted"/>
<reference evidence="3 4" key="1">
    <citation type="submission" date="2020-07" db="EMBL/GenBank/DDBJ databases">
        <title>Halosimplex litoreum sp. nov. and Halosimplex rubrum sp. nov., isolated from different salt environments.</title>
        <authorList>
            <person name="Cui H."/>
        </authorList>
    </citation>
    <scope>NUCLEOTIDE SEQUENCE [LARGE SCALE GENOMIC DNA]</scope>
    <source>
        <strain evidence="3 4">R2</strain>
    </source>
</reference>
<dbReference type="Proteomes" id="UP000509346">
    <property type="component" value="Chromosome"/>
</dbReference>
<dbReference type="InterPro" id="IPR058481">
    <property type="entry name" value="DUF8168"/>
</dbReference>
<feature type="region of interest" description="Disordered" evidence="1">
    <location>
        <begin position="1"/>
        <end position="33"/>
    </location>
</feature>
<evidence type="ECO:0000259" key="2">
    <source>
        <dbReference type="Pfam" id="PF26506"/>
    </source>
</evidence>
<dbReference type="AlphaFoldDB" id="A0A7D5PD49"/>
<dbReference type="EMBL" id="CP058909">
    <property type="protein sequence ID" value="QLH83802.1"/>
    <property type="molecule type" value="Genomic_DNA"/>
</dbReference>
<evidence type="ECO:0000256" key="1">
    <source>
        <dbReference type="SAM" id="MobiDB-lite"/>
    </source>
</evidence>
<protein>
    <recommendedName>
        <fullName evidence="2">DUF8168 domain-containing protein</fullName>
    </recommendedName>
</protein>
<evidence type="ECO:0000313" key="3">
    <source>
        <dbReference type="EMBL" id="QLH83802.1"/>
    </source>
</evidence>
<name>A0A7D5PD49_9EURY</name>
<accession>A0A7D5PD49</accession>
<evidence type="ECO:0000313" key="4">
    <source>
        <dbReference type="Proteomes" id="UP000509346"/>
    </source>
</evidence>
<sequence>MTRDASSASRAQPGSGETDDEGGESSSDALVAAYRHDTHKLRGRAHENAAAEYAGVRVNEQVPLHADRDAALLSRPDGEPEVTVSNHRSPYRLSLVSGEQAVGDVGAGEIGAAVKALVSTADPGAAHEAWLESWVAAVFSESLFYPYTSLKYHTLLVAALVSNYRAGAGFEDLYLVVDSPDEAVTPHRTVLDTGPVSLRVTADPGDRPAATLGAGPTRSFADVWSRLPEHPGDADGCRAWRVLDAQLRRIRSWSTALQFIEDFLEWRGDAL</sequence>
<feature type="compositionally biased region" description="Polar residues" evidence="1">
    <location>
        <begin position="1"/>
        <end position="12"/>
    </location>
</feature>
<feature type="domain" description="DUF8168" evidence="2">
    <location>
        <begin position="30"/>
        <end position="265"/>
    </location>
</feature>
<dbReference type="KEGG" id="hpel:HZS54_20165"/>